<accession>A0A0W8FQD4</accession>
<proteinExistence type="predicted"/>
<evidence type="ECO:0000313" key="7">
    <source>
        <dbReference type="EMBL" id="KUG23130.1"/>
    </source>
</evidence>
<comment type="subcellular location">
    <subcellularLocation>
        <location evidence="1">Membrane</location>
        <topology evidence="1">Single-pass membrane protein</topology>
    </subcellularLocation>
</comment>
<sequence length="239" mass="26564">MISRTFHNGYRGINSKFHKMIFLSLAVHIFVIIVVFVSVPTTSRHLTFGPAYSVQLVGSEVILPGNNSSLLKDILKTNEATSPIIIKRKITSSVFTPQKNQESNKLNIEKAIGAIRQNHRDKPQTSTASSAASQTNISESEINAQTTEYIGSVWSKVKKNWTVPQSLMPDTKITTVIDVRISRSGALEHAAFEKRSGNRYFDESALKAVKKAAPFPPLPYWVRDSNIAIGIRFHSTELP</sequence>
<dbReference type="Pfam" id="PF13103">
    <property type="entry name" value="TonB_2"/>
    <property type="match status" value="1"/>
</dbReference>
<feature type="compositionally biased region" description="Low complexity" evidence="5">
    <location>
        <begin position="124"/>
        <end position="135"/>
    </location>
</feature>
<evidence type="ECO:0000256" key="3">
    <source>
        <dbReference type="ARBA" id="ARBA00022989"/>
    </source>
</evidence>
<dbReference type="NCBIfam" id="TIGR01352">
    <property type="entry name" value="tonB_Cterm"/>
    <property type="match status" value="1"/>
</dbReference>
<comment type="caution">
    <text evidence="7">The sequence shown here is derived from an EMBL/GenBank/DDBJ whole genome shotgun (WGS) entry which is preliminary data.</text>
</comment>
<dbReference type="GO" id="GO:0016020">
    <property type="term" value="C:membrane"/>
    <property type="evidence" value="ECO:0007669"/>
    <property type="project" value="UniProtKB-SubCell"/>
</dbReference>
<organism evidence="7">
    <name type="scientific">hydrocarbon metagenome</name>
    <dbReference type="NCBI Taxonomy" id="938273"/>
    <lineage>
        <taxon>unclassified sequences</taxon>
        <taxon>metagenomes</taxon>
        <taxon>ecological metagenomes</taxon>
    </lineage>
</organism>
<name>A0A0W8FQD4_9ZZZZ</name>
<evidence type="ECO:0000256" key="1">
    <source>
        <dbReference type="ARBA" id="ARBA00004167"/>
    </source>
</evidence>
<dbReference type="SUPFAM" id="SSF74653">
    <property type="entry name" value="TolA/TonB C-terminal domain"/>
    <property type="match status" value="1"/>
</dbReference>
<keyword evidence="4 6" id="KW-0472">Membrane</keyword>
<dbReference type="InterPro" id="IPR006260">
    <property type="entry name" value="TonB/TolA_C"/>
</dbReference>
<evidence type="ECO:0008006" key="8">
    <source>
        <dbReference type="Google" id="ProtNLM"/>
    </source>
</evidence>
<keyword evidence="3 6" id="KW-1133">Transmembrane helix</keyword>
<protein>
    <recommendedName>
        <fullName evidence="8">TonB C-terminal domain-containing protein</fullName>
    </recommendedName>
</protein>
<reference evidence="7" key="1">
    <citation type="journal article" date="2015" name="Proc. Natl. Acad. Sci. U.S.A.">
        <title>Networks of energetic and metabolic interactions define dynamics in microbial communities.</title>
        <authorList>
            <person name="Embree M."/>
            <person name="Liu J.K."/>
            <person name="Al-Bassam M.M."/>
            <person name="Zengler K."/>
        </authorList>
    </citation>
    <scope>NUCLEOTIDE SEQUENCE</scope>
</reference>
<dbReference type="EMBL" id="LNQE01000919">
    <property type="protein sequence ID" value="KUG23130.1"/>
    <property type="molecule type" value="Genomic_DNA"/>
</dbReference>
<feature type="region of interest" description="Disordered" evidence="5">
    <location>
        <begin position="117"/>
        <end position="138"/>
    </location>
</feature>
<feature type="transmembrane region" description="Helical" evidence="6">
    <location>
        <begin position="20"/>
        <end position="39"/>
    </location>
</feature>
<evidence type="ECO:0000256" key="6">
    <source>
        <dbReference type="SAM" id="Phobius"/>
    </source>
</evidence>
<gene>
    <name evidence="7" type="ORF">ASZ90_007057</name>
</gene>
<evidence type="ECO:0000256" key="4">
    <source>
        <dbReference type="ARBA" id="ARBA00023136"/>
    </source>
</evidence>
<evidence type="ECO:0000256" key="2">
    <source>
        <dbReference type="ARBA" id="ARBA00022692"/>
    </source>
</evidence>
<dbReference type="Gene3D" id="3.30.1150.10">
    <property type="match status" value="1"/>
</dbReference>
<dbReference type="AlphaFoldDB" id="A0A0W8FQD4"/>
<evidence type="ECO:0000256" key="5">
    <source>
        <dbReference type="SAM" id="MobiDB-lite"/>
    </source>
</evidence>
<keyword evidence="2 6" id="KW-0812">Transmembrane</keyword>